<evidence type="ECO:0000256" key="9">
    <source>
        <dbReference type="ARBA" id="ARBA00023136"/>
    </source>
</evidence>
<feature type="domain" description="Potassium channel inwardly rectifying transmembrane" evidence="21">
    <location>
        <begin position="3"/>
        <end position="142"/>
    </location>
</feature>
<accession>W5M8R3</accession>
<dbReference type="STRING" id="7918.ENSLOCP00000004772"/>
<keyword evidence="10 18" id="KW-0407">Ion channel</keyword>
<dbReference type="Proteomes" id="UP000018468">
    <property type="component" value="Linkage group LG24"/>
</dbReference>
<feature type="transmembrane region" description="Helical" evidence="20">
    <location>
        <begin position="37"/>
        <end position="59"/>
    </location>
</feature>
<keyword evidence="2 18" id="KW-0813">Transport</keyword>
<dbReference type="FunFam" id="1.10.287.70:FF:000019">
    <property type="entry name" value="G protein-activated inward rectifier potassium channel 1"/>
    <property type="match status" value="1"/>
</dbReference>
<dbReference type="GO" id="GO:0034702">
    <property type="term" value="C:monoatomic ion channel complex"/>
    <property type="evidence" value="ECO:0007669"/>
    <property type="project" value="UniProtKB-KW"/>
</dbReference>
<evidence type="ECO:0000259" key="22">
    <source>
        <dbReference type="Pfam" id="PF17655"/>
    </source>
</evidence>
<comment type="subunit">
    <text evidence="13">Associates with KCNJ3/GIRK1 to form a G-protein-activated heteromultimer pore-forming unit. Interacts (via PDZ-binding motif) with SNX27 (via PDZ domain); the interaction is required when endocytosed to prevent degradation in lysosomes and promote recycling to the plasma membrane.</text>
</comment>
<evidence type="ECO:0000259" key="21">
    <source>
        <dbReference type="Pfam" id="PF01007"/>
    </source>
</evidence>
<evidence type="ECO:0000313" key="24">
    <source>
        <dbReference type="Proteomes" id="UP000018468"/>
    </source>
</evidence>
<proteinExistence type="inferred from homology"/>
<dbReference type="PRINTS" id="PR01320">
    <property type="entry name" value="KIRCHANNEL"/>
</dbReference>
<evidence type="ECO:0000256" key="13">
    <source>
        <dbReference type="ARBA" id="ARBA00062687"/>
    </source>
</evidence>
<dbReference type="eggNOG" id="KOG3827">
    <property type="taxonomic scope" value="Eukaryota"/>
</dbReference>
<evidence type="ECO:0000256" key="11">
    <source>
        <dbReference type="ARBA" id="ARBA00034430"/>
    </source>
</evidence>
<evidence type="ECO:0000256" key="15">
    <source>
        <dbReference type="ARBA" id="ARBA00076077"/>
    </source>
</evidence>
<name>W5M8R3_LEPOC</name>
<evidence type="ECO:0000256" key="17">
    <source>
        <dbReference type="PIRSR" id="PIRSR005465-1"/>
    </source>
</evidence>
<organism evidence="23 24">
    <name type="scientific">Lepisosteus oculatus</name>
    <name type="common">Spotted gar</name>
    <dbReference type="NCBI Taxonomy" id="7918"/>
    <lineage>
        <taxon>Eukaryota</taxon>
        <taxon>Metazoa</taxon>
        <taxon>Chordata</taxon>
        <taxon>Craniata</taxon>
        <taxon>Vertebrata</taxon>
        <taxon>Euteleostomi</taxon>
        <taxon>Actinopterygii</taxon>
        <taxon>Neopterygii</taxon>
        <taxon>Holostei</taxon>
        <taxon>Semionotiformes</taxon>
        <taxon>Lepisosteidae</taxon>
        <taxon>Lepisosteus</taxon>
    </lineage>
</organism>
<evidence type="ECO:0000256" key="19">
    <source>
        <dbReference type="SAM" id="MobiDB-lite"/>
    </source>
</evidence>
<feature type="region of interest" description="Disordered" evidence="19">
    <location>
        <begin position="330"/>
        <end position="350"/>
    </location>
</feature>
<dbReference type="Pfam" id="PF17655">
    <property type="entry name" value="IRK_C"/>
    <property type="match status" value="1"/>
</dbReference>
<keyword evidence="5 18" id="KW-0851">Voltage-gated channel</keyword>
<feature type="domain" description="Inward rectifier potassium channel C-terminal" evidence="22">
    <location>
        <begin position="149"/>
        <end position="318"/>
    </location>
</feature>
<dbReference type="InterPro" id="IPR040445">
    <property type="entry name" value="Kir_TM"/>
</dbReference>
<dbReference type="GO" id="GO:0034765">
    <property type="term" value="P:regulation of monoatomic ion transmembrane transport"/>
    <property type="evidence" value="ECO:0000318"/>
    <property type="project" value="GO_Central"/>
</dbReference>
<feature type="compositionally biased region" description="Acidic residues" evidence="19">
    <location>
        <begin position="330"/>
        <end position="342"/>
    </location>
</feature>
<dbReference type="GO" id="GO:0005886">
    <property type="term" value="C:plasma membrane"/>
    <property type="evidence" value="ECO:0000318"/>
    <property type="project" value="GO_Central"/>
</dbReference>
<dbReference type="Bgee" id="ENSLOCG00000004000">
    <property type="expression patterns" value="Expressed in camera-type eye and 9 other cell types or tissues"/>
</dbReference>
<feature type="site" description="Role in the control of polyamine-mediated channel gating and in the blocking by intracellular magnesium" evidence="17">
    <location>
        <position position="128"/>
    </location>
</feature>
<evidence type="ECO:0000256" key="10">
    <source>
        <dbReference type="ARBA" id="ARBA00023303"/>
    </source>
</evidence>
<reference evidence="24" key="1">
    <citation type="submission" date="2011-12" db="EMBL/GenBank/DDBJ databases">
        <title>The Draft Genome of Lepisosteus oculatus.</title>
        <authorList>
            <consortium name="The Broad Institute Genome Assembly &amp; Analysis Group"/>
            <consortium name="Computational R&amp;D Group"/>
            <consortium name="and Sequencing Platform"/>
            <person name="Di Palma F."/>
            <person name="Alfoldi J."/>
            <person name="Johnson J."/>
            <person name="Berlin A."/>
            <person name="Gnerre S."/>
            <person name="Jaffe D."/>
            <person name="MacCallum I."/>
            <person name="Young S."/>
            <person name="Walker B.J."/>
            <person name="Lander E.S."/>
            <person name="Lindblad-Toh K."/>
        </authorList>
    </citation>
    <scope>NUCLEOTIDE SEQUENCE [LARGE SCALE GENOMIC DNA]</scope>
</reference>
<feature type="transmembrane region" description="Helical" evidence="20">
    <location>
        <begin position="114"/>
        <end position="137"/>
    </location>
</feature>
<sequence>RYVTKDGKCRVNLRHIAEPGRFLSDIFTSFVDLKYRWFLFVFMMCYVVTWVGFATLYFLDALLRGDLDAPARRDPPPCYQNVDGFLSALLFSVETQRTIGYGSRMVMSSCQEGVLLVMAQSIVGSMIDALMVGCMFVKISRPKKRAQTLLFSRTCVIANRDDQLCLMFRLGDLRESHMVDAKVRAKLIQSRQTSEGEFLPLEQTEIDLGYETGSDRLFLVEPQVIQHTIDPNSPFWELGPDQLRRQQFEIIVILEGIVEATGMMCQAKTSYIETEIEWGARFEPCMTLEKGAFRVDYRRFHETYQVPLPRCSACQSAELQGQLDWGLQAEEEEEEGDRDDQADGGGLGRRLFWEAPGFGIDQIQEERASEV</sequence>
<dbReference type="InterPro" id="IPR014756">
    <property type="entry name" value="Ig_E-set"/>
</dbReference>
<dbReference type="SUPFAM" id="SSF81296">
    <property type="entry name" value="E set domains"/>
    <property type="match status" value="1"/>
</dbReference>
<keyword evidence="3 18" id="KW-0633">Potassium transport</keyword>
<comment type="similarity">
    <text evidence="12">Belongs to the inward rectifier-type potassium channel (TC 1.A.2.1) family. KCNJ9 subfamily.</text>
</comment>
<comment type="catalytic activity">
    <reaction evidence="11">
        <text>K(+)(in) = K(+)(out)</text>
        <dbReference type="Rhea" id="RHEA:29463"/>
        <dbReference type="ChEBI" id="CHEBI:29103"/>
    </reaction>
</comment>
<evidence type="ECO:0000256" key="16">
    <source>
        <dbReference type="ARBA" id="ARBA00081071"/>
    </source>
</evidence>
<dbReference type="GeneTree" id="ENSGT01080000257365"/>
<evidence type="ECO:0000256" key="7">
    <source>
        <dbReference type="ARBA" id="ARBA00022989"/>
    </source>
</evidence>
<dbReference type="InterPro" id="IPR016449">
    <property type="entry name" value="K_chnl_inward-rec_Kir"/>
</dbReference>
<dbReference type="AlphaFoldDB" id="W5M8R3"/>
<evidence type="ECO:0000256" key="3">
    <source>
        <dbReference type="ARBA" id="ARBA00022538"/>
    </source>
</evidence>
<evidence type="ECO:0000256" key="4">
    <source>
        <dbReference type="ARBA" id="ARBA00022692"/>
    </source>
</evidence>
<keyword evidence="4 18" id="KW-0812">Transmembrane</keyword>
<evidence type="ECO:0000256" key="12">
    <source>
        <dbReference type="ARBA" id="ARBA00061604"/>
    </source>
</evidence>
<evidence type="ECO:0000256" key="6">
    <source>
        <dbReference type="ARBA" id="ARBA00022958"/>
    </source>
</evidence>
<keyword evidence="9 20" id="KW-0472">Membrane</keyword>
<evidence type="ECO:0000256" key="18">
    <source>
        <dbReference type="RuleBase" id="RU003822"/>
    </source>
</evidence>
<dbReference type="HOGENOM" id="CLU_022738_3_0_1"/>
<dbReference type="InterPro" id="IPR041647">
    <property type="entry name" value="IRK_C"/>
</dbReference>
<evidence type="ECO:0000256" key="14">
    <source>
        <dbReference type="ARBA" id="ARBA00072191"/>
    </source>
</evidence>
<evidence type="ECO:0000256" key="5">
    <source>
        <dbReference type="ARBA" id="ARBA00022882"/>
    </source>
</evidence>
<comment type="subcellular location">
    <subcellularLocation>
        <location evidence="1 18">Membrane</location>
        <topology evidence="1 18">Multi-pass membrane protein</topology>
    </subcellularLocation>
</comment>
<dbReference type="Ensembl" id="ENSLOCT00000004780.1">
    <property type="protein sequence ID" value="ENSLOCP00000004772.1"/>
    <property type="gene ID" value="ENSLOCG00000004000.1"/>
</dbReference>
<evidence type="ECO:0000313" key="23">
    <source>
        <dbReference type="Ensembl" id="ENSLOCP00000004772.1"/>
    </source>
</evidence>
<dbReference type="SUPFAM" id="SSF81324">
    <property type="entry name" value="Voltage-gated potassium channels"/>
    <property type="match status" value="1"/>
</dbReference>
<reference evidence="23" key="3">
    <citation type="submission" date="2025-09" db="UniProtKB">
        <authorList>
            <consortium name="Ensembl"/>
        </authorList>
    </citation>
    <scope>IDENTIFICATION</scope>
</reference>
<dbReference type="PIRSF" id="PIRSF005465">
    <property type="entry name" value="GIRK_kir"/>
    <property type="match status" value="1"/>
</dbReference>
<evidence type="ECO:0000256" key="8">
    <source>
        <dbReference type="ARBA" id="ARBA00023065"/>
    </source>
</evidence>
<dbReference type="InParanoid" id="W5M8R3"/>
<dbReference type="InterPro" id="IPR013518">
    <property type="entry name" value="K_chnl_inward-rec_Kir_cyto"/>
</dbReference>
<evidence type="ECO:0000256" key="20">
    <source>
        <dbReference type="SAM" id="Phobius"/>
    </source>
</evidence>
<dbReference type="Pfam" id="PF01007">
    <property type="entry name" value="IRK"/>
    <property type="match status" value="1"/>
</dbReference>
<protein>
    <recommendedName>
        <fullName evidence="14">G protein-activated inward rectifier potassium channel 3</fullName>
    </recommendedName>
    <alternativeName>
        <fullName evidence="16">Inward rectifier K(+) channel Kir3.3</fullName>
    </alternativeName>
    <alternativeName>
        <fullName evidence="15">Potassium channel, inwardly rectifying subfamily J member 9</fullName>
    </alternativeName>
</protein>
<reference evidence="23" key="2">
    <citation type="submission" date="2025-08" db="UniProtKB">
        <authorList>
            <consortium name="Ensembl"/>
        </authorList>
    </citation>
    <scope>IDENTIFICATION</scope>
</reference>
<dbReference type="GO" id="GO:1990573">
    <property type="term" value="P:potassium ion import across plasma membrane"/>
    <property type="evidence" value="ECO:0000318"/>
    <property type="project" value="GO_Central"/>
</dbReference>
<dbReference type="OMA" id="IQHTIDS"/>
<dbReference type="GO" id="GO:0007399">
    <property type="term" value="P:nervous system development"/>
    <property type="evidence" value="ECO:0007669"/>
    <property type="project" value="UniProtKB-ARBA"/>
</dbReference>
<evidence type="ECO:0000256" key="2">
    <source>
        <dbReference type="ARBA" id="ARBA00022448"/>
    </source>
</evidence>
<keyword evidence="7 20" id="KW-1133">Transmembrane helix</keyword>
<dbReference type="EMBL" id="AHAT01019167">
    <property type="status" value="NOT_ANNOTATED_CDS"/>
    <property type="molecule type" value="Genomic_DNA"/>
</dbReference>
<keyword evidence="24" id="KW-1185">Reference proteome</keyword>
<keyword evidence="8 18" id="KW-0406">Ion transport</keyword>
<dbReference type="PANTHER" id="PTHR11767">
    <property type="entry name" value="INWARD RECTIFIER POTASSIUM CHANNEL"/>
    <property type="match status" value="1"/>
</dbReference>
<keyword evidence="6 18" id="KW-0630">Potassium</keyword>
<dbReference type="PANTHER" id="PTHR11767:SF100">
    <property type="entry name" value="G PROTEIN-ACTIVATED INWARD RECTIFIER POTASSIUM CHANNEL 4-LIKE"/>
    <property type="match status" value="1"/>
</dbReference>
<dbReference type="GO" id="GO:0005242">
    <property type="term" value="F:inward rectifier potassium channel activity"/>
    <property type="evidence" value="ECO:0000318"/>
    <property type="project" value="GO_Central"/>
</dbReference>
<dbReference type="FunFam" id="2.60.40.1400:FF:000001">
    <property type="entry name" value="G protein-activated inward rectifier potassium channel 2"/>
    <property type="match status" value="1"/>
</dbReference>
<evidence type="ECO:0000256" key="1">
    <source>
        <dbReference type="ARBA" id="ARBA00004141"/>
    </source>
</evidence>
<dbReference type="Gene3D" id="2.60.40.1400">
    <property type="entry name" value="G protein-activated inward rectifier potassium channel 1"/>
    <property type="match status" value="1"/>
</dbReference>
<dbReference type="Gene3D" id="1.10.287.70">
    <property type="match status" value="1"/>
</dbReference>